<evidence type="ECO:0008006" key="4">
    <source>
        <dbReference type="Google" id="ProtNLM"/>
    </source>
</evidence>
<feature type="chain" id="PRO_5020224075" description="PIN domain-containing protein" evidence="1">
    <location>
        <begin position="27"/>
        <end position="109"/>
    </location>
</feature>
<comment type="caution">
    <text evidence="2">The sequence shown here is derived from an EMBL/GenBank/DDBJ whole genome shotgun (WGS) entry which is preliminary data.</text>
</comment>
<evidence type="ECO:0000313" key="3">
    <source>
        <dbReference type="Proteomes" id="UP000298663"/>
    </source>
</evidence>
<evidence type="ECO:0000256" key="1">
    <source>
        <dbReference type="SAM" id="SignalP"/>
    </source>
</evidence>
<accession>A0A4U5ME77</accession>
<feature type="signal peptide" evidence="1">
    <location>
        <begin position="1"/>
        <end position="26"/>
    </location>
</feature>
<reference evidence="2 3" key="1">
    <citation type="journal article" date="2015" name="Genome Biol.">
        <title>Comparative genomics of Steinernema reveals deeply conserved gene regulatory networks.</title>
        <authorList>
            <person name="Dillman A.R."/>
            <person name="Macchietto M."/>
            <person name="Porter C.F."/>
            <person name="Rogers A."/>
            <person name="Williams B."/>
            <person name="Antoshechkin I."/>
            <person name="Lee M.M."/>
            <person name="Goodwin Z."/>
            <person name="Lu X."/>
            <person name="Lewis E.E."/>
            <person name="Goodrich-Blair H."/>
            <person name="Stock S.P."/>
            <person name="Adams B.J."/>
            <person name="Sternberg P.W."/>
            <person name="Mortazavi A."/>
        </authorList>
    </citation>
    <scope>NUCLEOTIDE SEQUENCE [LARGE SCALE GENOMIC DNA]</scope>
    <source>
        <strain evidence="2 3">ALL</strain>
    </source>
</reference>
<protein>
    <recommendedName>
        <fullName evidence="4">PIN domain-containing protein</fullName>
    </recommendedName>
</protein>
<name>A0A4U5ME77_STECR</name>
<reference evidence="2 3" key="2">
    <citation type="journal article" date="2019" name="G3 (Bethesda)">
        <title>Hybrid Assembly of the Genome of the Entomopathogenic Nematode Steinernema carpocapsae Identifies the X-Chromosome.</title>
        <authorList>
            <person name="Serra L."/>
            <person name="Macchietto M."/>
            <person name="Macias-Munoz A."/>
            <person name="McGill C.J."/>
            <person name="Rodriguez I.M."/>
            <person name="Rodriguez B."/>
            <person name="Murad R."/>
            <person name="Mortazavi A."/>
        </authorList>
    </citation>
    <scope>NUCLEOTIDE SEQUENCE [LARGE SCALE GENOMIC DNA]</scope>
    <source>
        <strain evidence="2 3">ALL</strain>
    </source>
</reference>
<gene>
    <name evidence="2" type="ORF">L596_023629</name>
</gene>
<dbReference type="AlphaFoldDB" id="A0A4U5ME77"/>
<evidence type="ECO:0000313" key="2">
    <source>
        <dbReference type="EMBL" id="TKR67480.1"/>
    </source>
</evidence>
<keyword evidence="1" id="KW-0732">Signal</keyword>
<dbReference type="Proteomes" id="UP000298663">
    <property type="component" value="Unassembled WGS sequence"/>
</dbReference>
<dbReference type="EMBL" id="AZBU02000008">
    <property type="protein sequence ID" value="TKR67480.1"/>
    <property type="molecule type" value="Genomic_DNA"/>
</dbReference>
<sequence>MWILIDSNILTHFSAALSVLAISSHANVILKEAEPQKLMTVRCEAYRVLDKVILEAENLSGSDLKRYLDRKCAHLGVITAECKVLVHYTEQYGHRLSAYKLCHNLVHAS</sequence>
<proteinExistence type="predicted"/>
<keyword evidence="3" id="KW-1185">Reference proteome</keyword>
<organism evidence="2 3">
    <name type="scientific">Steinernema carpocapsae</name>
    <name type="common">Entomopathogenic nematode</name>
    <dbReference type="NCBI Taxonomy" id="34508"/>
    <lineage>
        <taxon>Eukaryota</taxon>
        <taxon>Metazoa</taxon>
        <taxon>Ecdysozoa</taxon>
        <taxon>Nematoda</taxon>
        <taxon>Chromadorea</taxon>
        <taxon>Rhabditida</taxon>
        <taxon>Tylenchina</taxon>
        <taxon>Panagrolaimomorpha</taxon>
        <taxon>Strongyloidoidea</taxon>
        <taxon>Steinernematidae</taxon>
        <taxon>Steinernema</taxon>
    </lineage>
</organism>